<dbReference type="GO" id="GO:0005730">
    <property type="term" value="C:nucleolus"/>
    <property type="evidence" value="ECO:0007669"/>
    <property type="project" value="UniProtKB-SubCell"/>
</dbReference>
<comment type="caution">
    <text evidence="7">The sequence shown here is derived from an EMBL/GenBank/DDBJ whole genome shotgun (WGS) entry which is preliminary data.</text>
</comment>
<dbReference type="InterPro" id="IPR003891">
    <property type="entry name" value="Initiation_fac_eIF4g_MI"/>
</dbReference>
<sequence length="648" mass="75099">MFLRKGQKRKIDETNDSTESKMCKMSTDEVLNRIQQSDQEQSMSDKKQLSNIQNDKIENHSKSENWEETSLGSNEEDVAGSSESEEDVPNKSIKGASKINPDGTWEDIYGRMRSKEGGILNKSEQKYVPRAIRLKMETNEQEKEVEKLNRLKKQLKGLINRLAENNMHNISSQIEQLYMSHSRNDMNETLTNLILESVVSNVICPERLLMGNVLLIVILHANIGTEVGAHFLQTIVSKFSNNLNIEVPVEDKNFDNIVMVLAQLYNFKLFDSKLIYEILYKLSENFNEKNIDCILHCLRTVGFSLRKDDPLALKDLILELQKRAATASQNVITGTRVKFLLDILLAVKNNNMSKIPNYDNSYSEHLKKIMKGFIRKGNYVTQLSISLEDLLKAEERGKWWVVGSAWTGNTTENKETLKKPKSDSFSQKLLELARKQRMNTDTRRNIFCILMSAEDYLDAFEKLLHLGLTKNQNREIIHVILHCCLHENPYNPYYAILTQKFCDYDRKYQLTIKYSIWDKLKALGEQSAKQSSNLAKLLIHLFLEKGLSISILKIVQFSEMDKITLRFVRQILLGILLHENIEECTQVFENVAQSDKLKMFRESIRLFIHHFMLKNINSEQIDEKQSALLQTRAKIIDKLLVMKERSRF</sequence>
<comment type="similarity">
    <text evidence="2">Belongs to the CWC22 family.</text>
</comment>
<keyword evidence="3" id="KW-0539">Nucleus</keyword>
<organism evidence="7 8">
    <name type="scientific">Henosepilachna vigintioctopunctata</name>
    <dbReference type="NCBI Taxonomy" id="420089"/>
    <lineage>
        <taxon>Eukaryota</taxon>
        <taxon>Metazoa</taxon>
        <taxon>Ecdysozoa</taxon>
        <taxon>Arthropoda</taxon>
        <taxon>Hexapoda</taxon>
        <taxon>Insecta</taxon>
        <taxon>Pterygota</taxon>
        <taxon>Neoptera</taxon>
        <taxon>Endopterygota</taxon>
        <taxon>Coleoptera</taxon>
        <taxon>Polyphaga</taxon>
        <taxon>Cucujiformia</taxon>
        <taxon>Coccinelloidea</taxon>
        <taxon>Coccinellidae</taxon>
        <taxon>Epilachninae</taxon>
        <taxon>Epilachnini</taxon>
        <taxon>Henosepilachna</taxon>
    </lineage>
</organism>
<dbReference type="SMART" id="SM00544">
    <property type="entry name" value="MA3"/>
    <property type="match status" value="1"/>
</dbReference>
<feature type="compositionally biased region" description="Polar residues" evidence="5">
    <location>
        <begin position="33"/>
        <end position="42"/>
    </location>
</feature>
<protein>
    <recommendedName>
        <fullName evidence="6">MI domain-containing protein</fullName>
    </recommendedName>
</protein>
<gene>
    <name evidence="7" type="ORF">WA026_001718</name>
</gene>
<reference evidence="7 8" key="1">
    <citation type="submission" date="2023-03" db="EMBL/GenBank/DDBJ databases">
        <title>Genome insight into feeding habits of ladybird beetles.</title>
        <authorList>
            <person name="Li H.-S."/>
            <person name="Huang Y.-H."/>
            <person name="Pang H."/>
        </authorList>
    </citation>
    <scope>NUCLEOTIDE SEQUENCE [LARGE SCALE GENOMIC DNA]</scope>
    <source>
        <strain evidence="7">SYSU_2023b</strain>
        <tissue evidence="7">Whole body</tissue>
    </source>
</reference>
<dbReference type="PANTHER" id="PTHR18034">
    <property type="entry name" value="CELL CYCLE CONTROL PROTEIN CWF22-RELATED"/>
    <property type="match status" value="1"/>
</dbReference>
<evidence type="ECO:0000256" key="2">
    <source>
        <dbReference type="ARBA" id="ARBA00006856"/>
    </source>
</evidence>
<feature type="region of interest" description="Disordered" evidence="5">
    <location>
        <begin position="1"/>
        <end position="105"/>
    </location>
</feature>
<evidence type="ECO:0000256" key="3">
    <source>
        <dbReference type="ARBA" id="ARBA00023242"/>
    </source>
</evidence>
<feature type="compositionally biased region" description="Basic and acidic residues" evidence="5">
    <location>
        <begin position="55"/>
        <end position="65"/>
    </location>
</feature>
<proteinExistence type="inferred from homology"/>
<dbReference type="GO" id="GO:0003723">
    <property type="term" value="F:RNA binding"/>
    <property type="evidence" value="ECO:0007669"/>
    <property type="project" value="InterPro"/>
</dbReference>
<evidence type="ECO:0000256" key="4">
    <source>
        <dbReference type="SAM" id="Coils"/>
    </source>
</evidence>
<feature type="domain" description="MI" evidence="6">
    <location>
        <begin position="441"/>
        <end position="557"/>
    </location>
</feature>
<evidence type="ECO:0000256" key="1">
    <source>
        <dbReference type="ARBA" id="ARBA00004604"/>
    </source>
</evidence>
<evidence type="ECO:0000256" key="5">
    <source>
        <dbReference type="SAM" id="MobiDB-lite"/>
    </source>
</evidence>
<dbReference type="PANTHER" id="PTHR18034:SF4">
    <property type="entry name" value="NUCLEOLAR MIF4G DOMAIN-CONTAINING PROTEIN 1"/>
    <property type="match status" value="1"/>
</dbReference>
<dbReference type="SUPFAM" id="SSF48371">
    <property type="entry name" value="ARM repeat"/>
    <property type="match status" value="1"/>
</dbReference>
<dbReference type="Gene3D" id="1.25.40.180">
    <property type="match status" value="1"/>
</dbReference>
<comment type="subcellular location">
    <subcellularLocation>
        <location evidence="1">Nucleus</location>
        <location evidence="1">Nucleolus</location>
    </subcellularLocation>
</comment>
<dbReference type="Pfam" id="PF02854">
    <property type="entry name" value="MIF4G"/>
    <property type="match status" value="1"/>
</dbReference>
<dbReference type="InterPro" id="IPR003890">
    <property type="entry name" value="MIF4G-like_typ-3"/>
</dbReference>
<dbReference type="FunFam" id="1.25.40.180:FF:000032">
    <property type="entry name" value="Nucleolar MIF4G domain-containing protein 1"/>
    <property type="match status" value="1"/>
</dbReference>
<dbReference type="Pfam" id="PF02847">
    <property type="entry name" value="MA3"/>
    <property type="match status" value="1"/>
</dbReference>
<dbReference type="EMBL" id="JARQZJ010000091">
    <property type="protein sequence ID" value="KAK9883543.1"/>
    <property type="molecule type" value="Genomic_DNA"/>
</dbReference>
<feature type="compositionally biased region" description="Basic and acidic residues" evidence="5">
    <location>
        <begin position="9"/>
        <end position="31"/>
    </location>
</feature>
<feature type="coiled-coil region" evidence="4">
    <location>
        <begin position="131"/>
        <end position="168"/>
    </location>
</feature>
<dbReference type="GO" id="GO:0042274">
    <property type="term" value="P:ribosomal small subunit biogenesis"/>
    <property type="evidence" value="ECO:0007669"/>
    <property type="project" value="TreeGrafter"/>
</dbReference>
<dbReference type="InterPro" id="IPR016024">
    <property type="entry name" value="ARM-type_fold"/>
</dbReference>
<dbReference type="AlphaFoldDB" id="A0AAW1UQR2"/>
<keyword evidence="8" id="KW-1185">Reference proteome</keyword>
<evidence type="ECO:0000259" key="6">
    <source>
        <dbReference type="PROSITE" id="PS51366"/>
    </source>
</evidence>
<evidence type="ECO:0000313" key="8">
    <source>
        <dbReference type="Proteomes" id="UP001431783"/>
    </source>
</evidence>
<keyword evidence="4" id="KW-0175">Coiled coil</keyword>
<dbReference type="PROSITE" id="PS51366">
    <property type="entry name" value="MI"/>
    <property type="match status" value="1"/>
</dbReference>
<dbReference type="Proteomes" id="UP001431783">
    <property type="component" value="Unassembled WGS sequence"/>
</dbReference>
<dbReference type="SMART" id="SM00543">
    <property type="entry name" value="MIF4G"/>
    <property type="match status" value="1"/>
</dbReference>
<name>A0AAW1UQR2_9CUCU</name>
<feature type="compositionally biased region" description="Acidic residues" evidence="5">
    <location>
        <begin position="74"/>
        <end position="87"/>
    </location>
</feature>
<accession>A0AAW1UQR2</accession>
<dbReference type="InterPro" id="IPR050781">
    <property type="entry name" value="CWC22_splicing_factor"/>
</dbReference>
<evidence type="ECO:0000313" key="7">
    <source>
        <dbReference type="EMBL" id="KAK9883543.1"/>
    </source>
</evidence>